<reference evidence="3 4" key="1">
    <citation type="submission" date="2021-01" db="EMBL/GenBank/DDBJ databases">
        <title>Whole genome shotgun sequence of Plantactinospora mayteni NBRC 109088.</title>
        <authorList>
            <person name="Komaki H."/>
            <person name="Tamura T."/>
        </authorList>
    </citation>
    <scope>NUCLEOTIDE SEQUENCE [LARGE SCALE GENOMIC DNA]</scope>
    <source>
        <strain evidence="3 4">NBRC 109088</strain>
    </source>
</reference>
<feature type="transmembrane region" description="Helical" evidence="2">
    <location>
        <begin position="45"/>
        <end position="63"/>
    </location>
</feature>
<dbReference type="Proteomes" id="UP000621500">
    <property type="component" value="Unassembled WGS sequence"/>
</dbReference>
<protein>
    <submittedName>
        <fullName evidence="3">ABC transporter permease</fullName>
    </submittedName>
</protein>
<accession>A0ABQ4EKU2</accession>
<evidence type="ECO:0000256" key="1">
    <source>
        <dbReference type="SAM" id="MobiDB-lite"/>
    </source>
</evidence>
<dbReference type="EMBL" id="BONX01000009">
    <property type="protein sequence ID" value="GIG95240.1"/>
    <property type="molecule type" value="Genomic_DNA"/>
</dbReference>
<evidence type="ECO:0000313" key="4">
    <source>
        <dbReference type="Proteomes" id="UP000621500"/>
    </source>
</evidence>
<gene>
    <name evidence="3" type="ORF">Pma05_18130</name>
</gene>
<dbReference type="RefSeq" id="WP_203856848.1">
    <property type="nucleotide sequence ID" value="NZ_BAAAZQ010000019.1"/>
</dbReference>
<evidence type="ECO:0000313" key="3">
    <source>
        <dbReference type="EMBL" id="GIG95240.1"/>
    </source>
</evidence>
<feature type="transmembrane region" description="Helical" evidence="2">
    <location>
        <begin position="174"/>
        <end position="196"/>
    </location>
</feature>
<proteinExistence type="predicted"/>
<feature type="transmembrane region" description="Helical" evidence="2">
    <location>
        <begin position="91"/>
        <end position="110"/>
    </location>
</feature>
<name>A0ABQ4EKU2_9ACTN</name>
<feature type="transmembrane region" description="Helical" evidence="2">
    <location>
        <begin position="203"/>
        <end position="221"/>
    </location>
</feature>
<feature type="transmembrane region" description="Helical" evidence="2">
    <location>
        <begin position="264"/>
        <end position="282"/>
    </location>
</feature>
<organism evidence="3 4">
    <name type="scientific">Plantactinospora mayteni</name>
    <dbReference type="NCBI Taxonomy" id="566021"/>
    <lineage>
        <taxon>Bacteria</taxon>
        <taxon>Bacillati</taxon>
        <taxon>Actinomycetota</taxon>
        <taxon>Actinomycetes</taxon>
        <taxon>Micromonosporales</taxon>
        <taxon>Micromonosporaceae</taxon>
        <taxon>Plantactinospora</taxon>
    </lineage>
</organism>
<evidence type="ECO:0000256" key="2">
    <source>
        <dbReference type="SAM" id="Phobius"/>
    </source>
</evidence>
<keyword evidence="4" id="KW-1185">Reference proteome</keyword>
<comment type="caution">
    <text evidence="3">The sequence shown here is derived from an EMBL/GenBank/DDBJ whole genome shotgun (WGS) entry which is preliminary data.</text>
</comment>
<keyword evidence="2" id="KW-0472">Membrane</keyword>
<feature type="region of interest" description="Disordered" evidence="1">
    <location>
        <begin position="1"/>
        <end position="20"/>
    </location>
</feature>
<keyword evidence="2" id="KW-1133">Transmembrane helix</keyword>
<feature type="transmembrane region" description="Helical" evidence="2">
    <location>
        <begin position="131"/>
        <end position="154"/>
    </location>
</feature>
<sequence length="287" mass="30583">MSTDTATSAAPPPSRSESVAEPPARFRDLVAAEWIKVWSLRSTPWTLLVSTLFVVGTATLEAIDDYRAFPNMNPAMQREPMFALSDAFPLMGYWTLALVAVSAGAIVVVGEYGSGLIRTTTVAVPARESVVLAKAVVVTALWTVTGTIAASGAFTVSQAILSGRDAAISITEPVALRALVAAALLPTVCALIGLGLGVLIRHGATTMVTGIFTLLMLPQFFSIRTRWSAEINHAMVLTAWERLTAMWAPPSGDGFYRPGVAESWVVYAAWPLVAIALALIVVRRRDV</sequence>
<keyword evidence="2" id="KW-0812">Transmembrane</keyword>